<organism evidence="2 3">
    <name type="scientific">Nonomuraea fuscirosea</name>
    <dbReference type="NCBI Taxonomy" id="1291556"/>
    <lineage>
        <taxon>Bacteria</taxon>
        <taxon>Bacillati</taxon>
        <taxon>Actinomycetota</taxon>
        <taxon>Actinomycetes</taxon>
        <taxon>Streptosporangiales</taxon>
        <taxon>Streptosporangiaceae</taxon>
        <taxon>Nonomuraea</taxon>
    </lineage>
</organism>
<proteinExistence type="predicted"/>
<name>A0A2T0N2C6_9ACTN</name>
<feature type="region of interest" description="Disordered" evidence="1">
    <location>
        <begin position="121"/>
        <end position="145"/>
    </location>
</feature>
<dbReference type="Proteomes" id="UP000238312">
    <property type="component" value="Unassembled WGS sequence"/>
</dbReference>
<evidence type="ECO:0000313" key="3">
    <source>
        <dbReference type="Proteomes" id="UP000238312"/>
    </source>
</evidence>
<keyword evidence="3" id="KW-1185">Reference proteome</keyword>
<sequence>MAESLVGEVSAWLGSPAAQGMPASDRLVLMIIAERAHKGSRRMLWHRGDRRDDGTKITLTETLQMRTGLGERGLGDALKRLAARGVEVRIQIDTDKLGRPVFARRGHAVDYHLPLLPASVELPPAPVRSRSDRGQTPREEPVDNS</sequence>
<dbReference type="OrthoDB" id="3538327at2"/>
<dbReference type="AlphaFoldDB" id="A0A2T0N2C6"/>
<comment type="caution">
    <text evidence="2">The sequence shown here is derived from an EMBL/GenBank/DDBJ whole genome shotgun (WGS) entry which is preliminary data.</text>
</comment>
<evidence type="ECO:0000256" key="1">
    <source>
        <dbReference type="SAM" id="MobiDB-lite"/>
    </source>
</evidence>
<dbReference type="EMBL" id="PVNG01000006">
    <property type="protein sequence ID" value="PRX66140.1"/>
    <property type="molecule type" value="Genomic_DNA"/>
</dbReference>
<reference evidence="2 3" key="1">
    <citation type="submission" date="2018-03" db="EMBL/GenBank/DDBJ databases">
        <title>Genomic Encyclopedia of Type Strains, Phase III (KMG-III): the genomes of soil and plant-associated and newly described type strains.</title>
        <authorList>
            <person name="Whitman W."/>
        </authorList>
    </citation>
    <scope>NUCLEOTIDE SEQUENCE [LARGE SCALE GENOMIC DNA]</scope>
    <source>
        <strain evidence="2 3">CGMCC 4.7104</strain>
    </source>
</reference>
<feature type="compositionally biased region" description="Basic and acidic residues" evidence="1">
    <location>
        <begin position="129"/>
        <end position="145"/>
    </location>
</feature>
<accession>A0A2T0N2C6</accession>
<dbReference type="RefSeq" id="WP_146178186.1">
    <property type="nucleotide sequence ID" value="NZ_PVNG01000006.1"/>
</dbReference>
<evidence type="ECO:0000313" key="2">
    <source>
        <dbReference type="EMBL" id="PRX66140.1"/>
    </source>
</evidence>
<protein>
    <submittedName>
        <fullName evidence="2">Uncharacterized protein</fullName>
    </submittedName>
</protein>
<gene>
    <name evidence="2" type="ORF">B0I32_106276</name>
</gene>